<dbReference type="GO" id="GO:0005524">
    <property type="term" value="F:ATP binding"/>
    <property type="evidence" value="ECO:0007669"/>
    <property type="project" value="InterPro"/>
</dbReference>
<proteinExistence type="predicted"/>
<dbReference type="RefSeq" id="WP_006668129.1">
    <property type="nucleotide sequence ID" value="NZ_FO818640.1"/>
</dbReference>
<dbReference type="AlphaFoldDB" id="A0A9P1KDX1"/>
<feature type="compositionally biased region" description="Polar residues" evidence="1">
    <location>
        <begin position="374"/>
        <end position="387"/>
    </location>
</feature>
<evidence type="ECO:0000256" key="2">
    <source>
        <dbReference type="SAM" id="Phobius"/>
    </source>
</evidence>
<feature type="region of interest" description="Disordered" evidence="1">
    <location>
        <begin position="374"/>
        <end position="394"/>
    </location>
</feature>
<evidence type="ECO:0000259" key="3">
    <source>
        <dbReference type="PROSITE" id="PS50011"/>
    </source>
</evidence>
<feature type="transmembrane region" description="Helical" evidence="2">
    <location>
        <begin position="672"/>
        <end position="698"/>
    </location>
</feature>
<dbReference type="InterPro" id="IPR011009">
    <property type="entry name" value="Kinase-like_dom_sf"/>
</dbReference>
<name>A0A9P1KDX1_9CYAN</name>
<feature type="transmembrane region" description="Helical" evidence="2">
    <location>
        <begin position="584"/>
        <end position="610"/>
    </location>
</feature>
<dbReference type="EMBL" id="FO818640">
    <property type="protein sequence ID" value="CDM93802.1"/>
    <property type="molecule type" value="Genomic_DNA"/>
</dbReference>
<dbReference type="Gene3D" id="1.10.510.10">
    <property type="entry name" value="Transferase(Phosphotransferase) domain 1"/>
    <property type="match status" value="1"/>
</dbReference>
<dbReference type="SUPFAM" id="SSF56112">
    <property type="entry name" value="Protein kinase-like (PK-like)"/>
    <property type="match status" value="1"/>
</dbReference>
<dbReference type="InterPro" id="IPR000719">
    <property type="entry name" value="Prot_kinase_dom"/>
</dbReference>
<feature type="transmembrane region" description="Helical" evidence="2">
    <location>
        <begin position="550"/>
        <end position="572"/>
    </location>
</feature>
<accession>A0A9P1KDX1</accession>
<evidence type="ECO:0000256" key="1">
    <source>
        <dbReference type="SAM" id="MobiDB-lite"/>
    </source>
</evidence>
<protein>
    <recommendedName>
        <fullName evidence="3">Protein kinase domain-containing protein</fullName>
    </recommendedName>
</protein>
<sequence length="701" mass="75818">MRLQRQFNGKIITLDTRNPIGSGGEGRIYVVANDPTLVAKIYHNPTDEDADKLTLMYNAPPANLDVMPGMTLIAWPIDLLRTVDNRPHIVGYLMPRVTAAAPIHTFYTPKTRREQKPLFNYLYLHRTARNLAAAFNDIHSGGYVVGDVNESNILVSDTAIVTLVDTDSFQVRDPYTDLTFRCPVGKAEFTPPELQNQTFRDIDRTAEHDRFGLAVLIFQLLMEGTHPFSGVYQGSGDPPAIEARIKAGHFVYGKKPVPYQPMPLAPSFKTLHPSLQELFIRCFEDGHNYPEKRPPAIAWTQALKQAESDLTTCTKNRQHRYSNHLKSCPWCDRTRQLGGRDPFPSREAVRSGQHLEPLKIKKRHRLTLNPRVTRPQQPSRVITPTTKSPRRVLKRPQPPAIIRSPRTWLAIWHITEGAIVGGVWGVTCLSAIVAIIFALFGPTSGILGAMIVGSIWGCFFGATAGLFIPEPITGPSKIPVIIGGLCGTFIAAAIAGVVFGALEQDALIGQAIMWGAFMGMVWGTIWNLFKPPLSVPKGRVHGKNGMILGAIWGAFLGTAIGSLLGAIAVLAMELDQPGNSTPEIISRICVTAIVAAGLGALGGILSGATFGTIGGAPPLPTAIRLAGRRGAWVGMVWGNFLGVITGAFLGAIASTLFPQLLQTSPPDNSIPLLLGAIIVSAGIGSAWGIFSGMIWGGLGKF</sequence>
<evidence type="ECO:0000313" key="5">
    <source>
        <dbReference type="Proteomes" id="UP000032946"/>
    </source>
</evidence>
<feature type="transmembrane region" description="Helical" evidence="2">
    <location>
        <begin position="480"/>
        <end position="502"/>
    </location>
</feature>
<keyword evidence="5" id="KW-1185">Reference proteome</keyword>
<dbReference type="Proteomes" id="UP000032946">
    <property type="component" value="Chromosome"/>
</dbReference>
<keyword evidence="2" id="KW-1133">Transmembrane helix</keyword>
<feature type="transmembrane region" description="Helical" evidence="2">
    <location>
        <begin position="446"/>
        <end position="468"/>
    </location>
</feature>
<feature type="transmembrane region" description="Helical" evidence="2">
    <location>
        <begin position="418"/>
        <end position="440"/>
    </location>
</feature>
<organism evidence="4 5">
    <name type="scientific">Limnospira indica PCC 8005</name>
    <dbReference type="NCBI Taxonomy" id="376219"/>
    <lineage>
        <taxon>Bacteria</taxon>
        <taxon>Bacillati</taxon>
        <taxon>Cyanobacteriota</taxon>
        <taxon>Cyanophyceae</taxon>
        <taxon>Oscillatoriophycideae</taxon>
        <taxon>Oscillatoriales</taxon>
        <taxon>Sirenicapillariaceae</taxon>
        <taxon>Limnospira</taxon>
    </lineage>
</organism>
<dbReference type="PROSITE" id="PS50011">
    <property type="entry name" value="PROTEIN_KINASE_DOM"/>
    <property type="match status" value="1"/>
</dbReference>
<feature type="transmembrane region" description="Helical" evidence="2">
    <location>
        <begin position="631"/>
        <end position="652"/>
    </location>
</feature>
<keyword evidence="2" id="KW-0812">Transmembrane</keyword>
<gene>
    <name evidence="4" type="ORF">ARTHRO_11475</name>
</gene>
<feature type="domain" description="Protein kinase" evidence="3">
    <location>
        <begin position="14"/>
        <end position="310"/>
    </location>
</feature>
<reference evidence="4 5" key="1">
    <citation type="submission" date="2014-02" db="EMBL/GenBank/DDBJ databases">
        <authorList>
            <person name="Genoscope - CEA"/>
        </authorList>
    </citation>
    <scope>NUCLEOTIDE SEQUENCE [LARGE SCALE GENOMIC DNA]</scope>
    <source>
        <strain evidence="4 5">PCC 8005</strain>
    </source>
</reference>
<keyword evidence="2" id="KW-0472">Membrane</keyword>
<evidence type="ECO:0000313" key="4">
    <source>
        <dbReference type="EMBL" id="CDM93802.1"/>
    </source>
</evidence>
<dbReference type="GO" id="GO:0004672">
    <property type="term" value="F:protein kinase activity"/>
    <property type="evidence" value="ECO:0007669"/>
    <property type="project" value="InterPro"/>
</dbReference>
<feature type="transmembrane region" description="Helical" evidence="2">
    <location>
        <begin position="508"/>
        <end position="529"/>
    </location>
</feature>